<feature type="region of interest" description="Disordered" evidence="1">
    <location>
        <begin position="115"/>
        <end position="135"/>
    </location>
</feature>
<keyword evidence="3" id="KW-1185">Reference proteome</keyword>
<comment type="caution">
    <text evidence="2">The sequence shown here is derived from an EMBL/GenBank/DDBJ whole genome shotgun (WGS) entry which is preliminary data.</text>
</comment>
<name>A0ABD2QDN8_9PLAT</name>
<dbReference type="Proteomes" id="UP001626550">
    <property type="component" value="Unassembled WGS sequence"/>
</dbReference>
<proteinExistence type="predicted"/>
<evidence type="ECO:0000313" key="2">
    <source>
        <dbReference type="EMBL" id="KAL3317654.1"/>
    </source>
</evidence>
<gene>
    <name evidence="2" type="ORF">Ciccas_003690</name>
</gene>
<sequence length="135" mass="14922">MQVPRQTESGVAFHQEVFTHPSWLQGSTPNLYASTDTYLQDGASLTSTNVLGKEETSSDSDSSSFETRDPSKPRSSNGVRRTKKPRIRPQKPLKHAMEDPIETYDLHSELLARSTPLRRHPSDGSLLSKSIVSGA</sequence>
<reference evidence="2 3" key="1">
    <citation type="submission" date="2024-11" db="EMBL/GenBank/DDBJ databases">
        <title>Adaptive evolution of stress response genes in parasites aligns with host niche diversity.</title>
        <authorList>
            <person name="Hahn C."/>
            <person name="Resl P."/>
        </authorList>
    </citation>
    <scope>NUCLEOTIDE SEQUENCE [LARGE SCALE GENOMIC DNA]</scope>
    <source>
        <strain evidence="2">EGGRZ-B1_66</strain>
        <tissue evidence="2">Body</tissue>
    </source>
</reference>
<feature type="compositionally biased region" description="Basic residues" evidence="1">
    <location>
        <begin position="80"/>
        <end position="94"/>
    </location>
</feature>
<feature type="compositionally biased region" description="Polar residues" evidence="1">
    <location>
        <begin position="125"/>
        <end position="135"/>
    </location>
</feature>
<organism evidence="2 3">
    <name type="scientific">Cichlidogyrus casuarinus</name>
    <dbReference type="NCBI Taxonomy" id="1844966"/>
    <lineage>
        <taxon>Eukaryota</taxon>
        <taxon>Metazoa</taxon>
        <taxon>Spiralia</taxon>
        <taxon>Lophotrochozoa</taxon>
        <taxon>Platyhelminthes</taxon>
        <taxon>Monogenea</taxon>
        <taxon>Monopisthocotylea</taxon>
        <taxon>Dactylogyridea</taxon>
        <taxon>Ancyrocephalidae</taxon>
        <taxon>Cichlidogyrus</taxon>
    </lineage>
</organism>
<dbReference type="EMBL" id="JBJKFK010000350">
    <property type="protein sequence ID" value="KAL3317654.1"/>
    <property type="molecule type" value="Genomic_DNA"/>
</dbReference>
<protein>
    <submittedName>
        <fullName evidence="2">Uncharacterized protein</fullName>
    </submittedName>
</protein>
<feature type="region of interest" description="Disordered" evidence="1">
    <location>
        <begin position="45"/>
        <end position="101"/>
    </location>
</feature>
<dbReference type="AlphaFoldDB" id="A0ABD2QDN8"/>
<evidence type="ECO:0000256" key="1">
    <source>
        <dbReference type="SAM" id="MobiDB-lite"/>
    </source>
</evidence>
<accession>A0ABD2QDN8</accession>
<evidence type="ECO:0000313" key="3">
    <source>
        <dbReference type="Proteomes" id="UP001626550"/>
    </source>
</evidence>